<gene>
    <name evidence="1" type="ORF">GCM10009083_00830</name>
</gene>
<sequence length="99" mass="11546">MDKERYLSEIEKRLLKYFSASREGYKAPAEDRHRLEGFMQGAAFMGFASSKELAELMGRAHVAVFGKSIEERRTENGSIWQESVIDYDRFEQPSYIRKS</sequence>
<proteinExistence type="predicted"/>
<reference evidence="2" key="1">
    <citation type="journal article" date="2019" name="Int. J. Syst. Evol. Microbiol.">
        <title>The Global Catalogue of Microorganisms (GCM) 10K type strain sequencing project: providing services to taxonomists for standard genome sequencing and annotation.</title>
        <authorList>
            <consortium name="The Broad Institute Genomics Platform"/>
            <consortium name="The Broad Institute Genome Sequencing Center for Infectious Disease"/>
            <person name="Wu L."/>
            <person name="Ma J."/>
        </authorList>
    </citation>
    <scope>NUCLEOTIDE SEQUENCE [LARGE SCALE GENOMIC DNA]</scope>
    <source>
        <strain evidence="2">JCM 11590</strain>
    </source>
</reference>
<evidence type="ECO:0000313" key="1">
    <source>
        <dbReference type="EMBL" id="GGI88316.1"/>
    </source>
</evidence>
<accession>A0ABQ2CHT5</accession>
<protein>
    <submittedName>
        <fullName evidence="1">Uncharacterized protein</fullName>
    </submittedName>
</protein>
<keyword evidence="2" id="KW-1185">Reference proteome</keyword>
<dbReference type="EMBL" id="BMNN01000001">
    <property type="protein sequence ID" value="GGI88316.1"/>
    <property type="molecule type" value="Genomic_DNA"/>
</dbReference>
<dbReference type="Proteomes" id="UP000633263">
    <property type="component" value="Unassembled WGS sequence"/>
</dbReference>
<evidence type="ECO:0000313" key="2">
    <source>
        <dbReference type="Proteomes" id="UP000633263"/>
    </source>
</evidence>
<organism evidence="1 2">
    <name type="scientific">Halopseudomonas pertucinogena</name>
    <dbReference type="NCBI Taxonomy" id="86175"/>
    <lineage>
        <taxon>Bacteria</taxon>
        <taxon>Pseudomonadati</taxon>
        <taxon>Pseudomonadota</taxon>
        <taxon>Gammaproteobacteria</taxon>
        <taxon>Pseudomonadales</taxon>
        <taxon>Pseudomonadaceae</taxon>
        <taxon>Halopseudomonas</taxon>
    </lineage>
</organism>
<comment type="caution">
    <text evidence="1">The sequence shown here is derived from an EMBL/GenBank/DDBJ whole genome shotgun (WGS) entry which is preliminary data.</text>
</comment>
<name>A0ABQ2CHT5_9GAMM</name>